<dbReference type="EMBL" id="LNUW01000002">
    <property type="protein sequence ID" value="KXG87812.1"/>
    <property type="molecule type" value="Genomic_DNA"/>
</dbReference>
<evidence type="ECO:0008006" key="4">
    <source>
        <dbReference type="Google" id="ProtNLM"/>
    </source>
</evidence>
<reference evidence="2 3" key="1">
    <citation type="submission" date="2015-11" db="EMBL/GenBank/DDBJ databases">
        <title>Draft genome sequence of Agrobacterium sp. R89-1.</title>
        <authorList>
            <person name="Zahradnik J."/>
            <person name="Kyslikova E."/>
            <person name="Palyzova A."/>
            <person name="Kyslik P."/>
        </authorList>
    </citation>
    <scope>NUCLEOTIDE SEQUENCE [LARGE SCALE GENOMIC DNA]</scope>
    <source>
        <strain evidence="2 3">R89-1</strain>
    </source>
</reference>
<keyword evidence="3" id="KW-1185">Reference proteome</keyword>
<dbReference type="AlphaFoldDB" id="A0A135P8Q5"/>
<accession>A0A135P8Q5</accession>
<dbReference type="Proteomes" id="UP000070498">
    <property type="component" value="Unassembled WGS sequence"/>
</dbReference>
<organism evidence="2 3">
    <name type="scientific">Agrobacterium bohemicum</name>
    <dbReference type="NCBI Taxonomy" id="2052828"/>
    <lineage>
        <taxon>Bacteria</taxon>
        <taxon>Pseudomonadati</taxon>
        <taxon>Pseudomonadota</taxon>
        <taxon>Alphaproteobacteria</taxon>
        <taxon>Hyphomicrobiales</taxon>
        <taxon>Rhizobiaceae</taxon>
        <taxon>Rhizobium/Agrobacterium group</taxon>
        <taxon>Agrobacterium</taxon>
    </lineage>
</organism>
<proteinExistence type="predicted"/>
<feature type="region of interest" description="Disordered" evidence="1">
    <location>
        <begin position="1"/>
        <end position="36"/>
    </location>
</feature>
<evidence type="ECO:0000313" key="3">
    <source>
        <dbReference type="Proteomes" id="UP000070498"/>
    </source>
</evidence>
<name>A0A135P8Q5_9HYPH</name>
<dbReference type="RefSeq" id="WP_067652275.1">
    <property type="nucleotide sequence ID" value="NZ_KQ961033.1"/>
</dbReference>
<evidence type="ECO:0000313" key="2">
    <source>
        <dbReference type="EMBL" id="KXG87812.1"/>
    </source>
</evidence>
<protein>
    <recommendedName>
        <fullName evidence="4">DUF883 domain-containing protein</fullName>
    </recommendedName>
</protein>
<sequence>MTGPQTPSTPFADPETSLYTDPGVVPADETDFASKPDAPLVEDALRYVAERDAGFGSSVTDELKAIRGEVESLSYRAGDTLSTNLVAAPEKTVRSARRLIDQHPIASLGLAALLGFAFGSTRRH</sequence>
<evidence type="ECO:0000256" key="1">
    <source>
        <dbReference type="SAM" id="MobiDB-lite"/>
    </source>
</evidence>
<comment type="caution">
    <text evidence="2">The sequence shown here is derived from an EMBL/GenBank/DDBJ whole genome shotgun (WGS) entry which is preliminary data.</text>
</comment>
<gene>
    <name evidence="2" type="ORF">ATO67_17470</name>
</gene>